<dbReference type="SMART" id="SM00054">
    <property type="entry name" value="EFh"/>
    <property type="match status" value="2"/>
</dbReference>
<dbReference type="PROSITE" id="PS00018">
    <property type="entry name" value="EF_HAND_1"/>
    <property type="match status" value="1"/>
</dbReference>
<evidence type="ECO:0000256" key="2">
    <source>
        <dbReference type="ARBA" id="ARBA00022737"/>
    </source>
</evidence>
<gene>
    <name evidence="5" type="ORF">DKX38_022423</name>
</gene>
<feature type="domain" description="EF-hand" evidence="4">
    <location>
        <begin position="48"/>
        <end position="82"/>
    </location>
</feature>
<dbReference type="InterPro" id="IPR002048">
    <property type="entry name" value="EF_hand_dom"/>
</dbReference>
<evidence type="ECO:0000313" key="5">
    <source>
        <dbReference type="EMBL" id="KAB5524674.1"/>
    </source>
</evidence>
<proteinExistence type="predicted"/>
<dbReference type="SUPFAM" id="SSF47473">
    <property type="entry name" value="EF-hand"/>
    <property type="match status" value="1"/>
</dbReference>
<dbReference type="InterPro" id="IPR018247">
    <property type="entry name" value="EF_Hand_1_Ca_BS"/>
</dbReference>
<dbReference type="FunFam" id="1.10.238.10:FF:000003">
    <property type="entry name" value="Calmodulin A"/>
    <property type="match status" value="1"/>
</dbReference>
<dbReference type="AlphaFoldDB" id="A0A5N5K2N7"/>
<keyword evidence="2" id="KW-0677">Repeat</keyword>
<evidence type="ECO:0000259" key="4">
    <source>
        <dbReference type="PROSITE" id="PS50222"/>
    </source>
</evidence>
<dbReference type="Gene3D" id="1.10.238.10">
    <property type="entry name" value="EF-hand"/>
    <property type="match status" value="1"/>
</dbReference>
<protein>
    <recommendedName>
        <fullName evidence="4">EF-hand domain-containing protein</fullName>
    </recommendedName>
</protein>
<dbReference type="Pfam" id="PF13499">
    <property type="entry name" value="EF-hand_7"/>
    <property type="match status" value="1"/>
</dbReference>
<accession>A0A5N5K2N7</accession>
<keyword evidence="3" id="KW-0106">Calcium</keyword>
<dbReference type="InterPro" id="IPR011992">
    <property type="entry name" value="EF-hand-dom_pair"/>
</dbReference>
<dbReference type="Proteomes" id="UP000326939">
    <property type="component" value="Chromosome 15"/>
</dbReference>
<feature type="domain" description="EF-hand" evidence="4">
    <location>
        <begin position="27"/>
        <end position="47"/>
    </location>
</feature>
<evidence type="ECO:0000256" key="3">
    <source>
        <dbReference type="ARBA" id="ARBA00022837"/>
    </source>
</evidence>
<dbReference type="InterPro" id="IPR039647">
    <property type="entry name" value="EF_hand_pair_protein_CML-like"/>
</dbReference>
<keyword evidence="1" id="KW-0479">Metal-binding</keyword>
<reference evidence="6" key="1">
    <citation type="journal article" date="2019" name="Gigascience">
        <title>De novo genome assembly of the endangered Acer yangbiense, a plant species with extremely small populations endemic to Yunnan Province, China.</title>
        <authorList>
            <person name="Yang J."/>
            <person name="Wariss H.M."/>
            <person name="Tao L."/>
            <person name="Zhang R."/>
            <person name="Yun Q."/>
            <person name="Hollingsworth P."/>
            <person name="Dao Z."/>
            <person name="Luo G."/>
            <person name="Guo H."/>
            <person name="Ma Y."/>
            <person name="Sun W."/>
        </authorList>
    </citation>
    <scope>NUCLEOTIDE SEQUENCE [LARGE SCALE GENOMIC DNA]</scope>
    <source>
        <strain evidence="6">cv. br00</strain>
    </source>
</reference>
<dbReference type="CDD" id="cd00051">
    <property type="entry name" value="EFh"/>
    <property type="match status" value="1"/>
</dbReference>
<dbReference type="PROSITE" id="PS50222">
    <property type="entry name" value="EF_HAND_2"/>
    <property type="match status" value="2"/>
</dbReference>
<evidence type="ECO:0000313" key="6">
    <source>
        <dbReference type="Proteomes" id="UP000326939"/>
    </source>
</evidence>
<organism evidence="5 6">
    <name type="scientific">Salix brachista</name>
    <dbReference type="NCBI Taxonomy" id="2182728"/>
    <lineage>
        <taxon>Eukaryota</taxon>
        <taxon>Viridiplantae</taxon>
        <taxon>Streptophyta</taxon>
        <taxon>Embryophyta</taxon>
        <taxon>Tracheophyta</taxon>
        <taxon>Spermatophyta</taxon>
        <taxon>Magnoliopsida</taxon>
        <taxon>eudicotyledons</taxon>
        <taxon>Gunneridae</taxon>
        <taxon>Pentapetalae</taxon>
        <taxon>rosids</taxon>
        <taxon>fabids</taxon>
        <taxon>Malpighiales</taxon>
        <taxon>Salicaceae</taxon>
        <taxon>Saliceae</taxon>
        <taxon>Salix</taxon>
    </lineage>
</organism>
<dbReference type="EMBL" id="VDCV01000015">
    <property type="protein sequence ID" value="KAB5524674.1"/>
    <property type="molecule type" value="Genomic_DNA"/>
</dbReference>
<evidence type="ECO:0000256" key="1">
    <source>
        <dbReference type="ARBA" id="ARBA00022723"/>
    </source>
</evidence>
<comment type="caution">
    <text evidence="5">The sequence shown here is derived from an EMBL/GenBank/DDBJ whole genome shotgun (WGS) entry which is preliminary data.</text>
</comment>
<name>A0A5N5K2N7_9ROSI</name>
<dbReference type="Pfam" id="PF13202">
    <property type="entry name" value="EF-hand_5"/>
    <property type="match status" value="1"/>
</dbReference>
<keyword evidence="6" id="KW-1185">Reference proteome</keyword>
<sequence length="82" mass="9295">MGTTYTREELLRVMEEVDTDKDGHIDNGDGMISATELHQVLNRLGMKCKVDECLQMIKNVDSDGDGCVSFEEFQKMMAAKYQ</sequence>
<dbReference type="PANTHER" id="PTHR10891">
    <property type="entry name" value="EF-HAND CALCIUM-BINDING DOMAIN CONTAINING PROTEIN"/>
    <property type="match status" value="1"/>
</dbReference>
<dbReference type="GO" id="GO:0005509">
    <property type="term" value="F:calcium ion binding"/>
    <property type="evidence" value="ECO:0007669"/>
    <property type="project" value="InterPro"/>
</dbReference>